<organism evidence="2 3">
    <name type="scientific">Protea cynaroides</name>
    <dbReference type="NCBI Taxonomy" id="273540"/>
    <lineage>
        <taxon>Eukaryota</taxon>
        <taxon>Viridiplantae</taxon>
        <taxon>Streptophyta</taxon>
        <taxon>Embryophyta</taxon>
        <taxon>Tracheophyta</taxon>
        <taxon>Spermatophyta</taxon>
        <taxon>Magnoliopsida</taxon>
        <taxon>Proteales</taxon>
        <taxon>Proteaceae</taxon>
        <taxon>Protea</taxon>
    </lineage>
</organism>
<sequence>MPAGGGLPSVPGILPRGGSAGYGRGSGVGGSANFQELNAVLAGVLSAATSDEVITNMGRSGSETREGGSLQRSPVVSSSLMVSSLPQGDTLPSIAISLGPGFEGGI</sequence>
<feature type="region of interest" description="Disordered" evidence="1">
    <location>
        <begin position="55"/>
        <end position="94"/>
    </location>
</feature>
<feature type="region of interest" description="Disordered" evidence="1">
    <location>
        <begin position="1"/>
        <end position="27"/>
    </location>
</feature>
<evidence type="ECO:0000313" key="3">
    <source>
        <dbReference type="Proteomes" id="UP001141806"/>
    </source>
</evidence>
<comment type="caution">
    <text evidence="2">The sequence shown here is derived from an EMBL/GenBank/DDBJ whole genome shotgun (WGS) entry which is preliminary data.</text>
</comment>
<accession>A0A9Q0HGP8</accession>
<keyword evidence="3" id="KW-1185">Reference proteome</keyword>
<name>A0A9Q0HGP8_9MAGN</name>
<evidence type="ECO:0000313" key="2">
    <source>
        <dbReference type="EMBL" id="KAJ4964418.1"/>
    </source>
</evidence>
<feature type="compositionally biased region" description="Gly residues" evidence="1">
    <location>
        <begin position="18"/>
        <end position="27"/>
    </location>
</feature>
<dbReference type="EMBL" id="JAMYWD010000008">
    <property type="protein sequence ID" value="KAJ4964418.1"/>
    <property type="molecule type" value="Genomic_DNA"/>
</dbReference>
<dbReference type="Proteomes" id="UP001141806">
    <property type="component" value="Unassembled WGS sequence"/>
</dbReference>
<gene>
    <name evidence="2" type="ORF">NE237_024357</name>
</gene>
<protein>
    <submittedName>
        <fullName evidence="2">Uncharacterized protein</fullName>
    </submittedName>
</protein>
<feature type="compositionally biased region" description="Low complexity" evidence="1">
    <location>
        <begin position="67"/>
        <end position="86"/>
    </location>
</feature>
<dbReference type="AlphaFoldDB" id="A0A9Q0HGP8"/>
<proteinExistence type="predicted"/>
<reference evidence="2" key="1">
    <citation type="journal article" date="2023" name="Plant J.">
        <title>The genome of the king protea, Protea cynaroides.</title>
        <authorList>
            <person name="Chang J."/>
            <person name="Duong T.A."/>
            <person name="Schoeman C."/>
            <person name="Ma X."/>
            <person name="Roodt D."/>
            <person name="Barker N."/>
            <person name="Li Z."/>
            <person name="Van de Peer Y."/>
            <person name="Mizrachi E."/>
        </authorList>
    </citation>
    <scope>NUCLEOTIDE SEQUENCE</scope>
    <source>
        <tissue evidence="2">Young leaves</tissue>
    </source>
</reference>
<evidence type="ECO:0000256" key="1">
    <source>
        <dbReference type="SAM" id="MobiDB-lite"/>
    </source>
</evidence>